<gene>
    <name evidence="4" type="ORF">A2W05_03950</name>
</gene>
<dbReference type="InterPro" id="IPR001789">
    <property type="entry name" value="Sig_transdc_resp-reg_receiver"/>
</dbReference>
<evidence type="ECO:0000313" key="4">
    <source>
        <dbReference type="EMBL" id="OGL45266.1"/>
    </source>
</evidence>
<dbReference type="AlphaFoldDB" id="A0A1F7RUM0"/>
<evidence type="ECO:0000256" key="1">
    <source>
        <dbReference type="PROSITE-ProRule" id="PRU00169"/>
    </source>
</evidence>
<dbReference type="SUPFAM" id="SSF52172">
    <property type="entry name" value="CheY-like"/>
    <property type="match status" value="1"/>
</dbReference>
<dbReference type="CDD" id="cd00156">
    <property type="entry name" value="REC"/>
    <property type="match status" value="1"/>
</dbReference>
<dbReference type="Pfam" id="PF00072">
    <property type="entry name" value="Response_reg"/>
    <property type="match status" value="1"/>
</dbReference>
<evidence type="ECO:0000313" key="5">
    <source>
        <dbReference type="Proteomes" id="UP000178797"/>
    </source>
</evidence>
<dbReference type="Proteomes" id="UP000178797">
    <property type="component" value="Unassembled WGS sequence"/>
</dbReference>
<proteinExistence type="predicted"/>
<name>A0A1F7RUM0_9BACT</name>
<dbReference type="InterPro" id="IPR052048">
    <property type="entry name" value="ST_Response_Regulator"/>
</dbReference>
<dbReference type="InterPro" id="IPR011006">
    <property type="entry name" value="CheY-like_superfamily"/>
</dbReference>
<comment type="caution">
    <text evidence="4">The sequence shown here is derived from an EMBL/GenBank/DDBJ whole genome shotgun (WGS) entry which is preliminary data.</text>
</comment>
<accession>A0A1F7RUM0</accession>
<protein>
    <recommendedName>
        <fullName evidence="3">Response regulatory domain-containing protein</fullName>
    </recommendedName>
</protein>
<dbReference type="PANTHER" id="PTHR43228:SF1">
    <property type="entry name" value="TWO-COMPONENT RESPONSE REGULATOR ARR22"/>
    <property type="match status" value="1"/>
</dbReference>
<comment type="caution">
    <text evidence="1">Lacks conserved residue(s) required for the propagation of feature annotation.</text>
</comment>
<dbReference type="GO" id="GO:0000160">
    <property type="term" value="P:phosphorelay signal transduction system"/>
    <property type="evidence" value="ECO:0007669"/>
    <property type="project" value="InterPro"/>
</dbReference>
<dbReference type="PANTHER" id="PTHR43228">
    <property type="entry name" value="TWO-COMPONENT RESPONSE REGULATOR"/>
    <property type="match status" value="1"/>
</dbReference>
<sequence length="251" mass="28748">MKKRDNKAQKFLSCLDAIILSKNEKRRGETNSRYRDILRIELAELKSIRSLFISIFKIKPKEPPVQQKTNPTSKDNINALSNNKPNKLPLIEEKLSEGTNKLERKIDLKTNKKVKTIDANATMESMKDIRILVVDDEESPRLVVSKFLKNDGYNVMTTNNADEAIEIISKNFFDVVITEIRMRGKNGIELLREVKTISPNTSIIFLTTYVSMEVAKEAIKYGASDLFLKPFDGYKLRDSVREALNNAKSYK</sequence>
<evidence type="ECO:0000259" key="3">
    <source>
        <dbReference type="PROSITE" id="PS50110"/>
    </source>
</evidence>
<dbReference type="EMBL" id="MGDE01000144">
    <property type="protein sequence ID" value="OGL45266.1"/>
    <property type="molecule type" value="Genomic_DNA"/>
</dbReference>
<organism evidence="4 5">
    <name type="scientific">Candidatus Schekmanbacteria bacterium RBG_16_38_10</name>
    <dbReference type="NCBI Taxonomy" id="1817879"/>
    <lineage>
        <taxon>Bacteria</taxon>
        <taxon>Candidatus Schekmaniibacteriota</taxon>
    </lineage>
</organism>
<evidence type="ECO:0000256" key="2">
    <source>
        <dbReference type="SAM" id="MobiDB-lite"/>
    </source>
</evidence>
<dbReference type="SMART" id="SM00448">
    <property type="entry name" value="REC"/>
    <property type="match status" value="1"/>
</dbReference>
<dbReference type="PROSITE" id="PS50110">
    <property type="entry name" value="RESPONSE_REGULATORY"/>
    <property type="match status" value="1"/>
</dbReference>
<feature type="region of interest" description="Disordered" evidence="2">
    <location>
        <begin position="63"/>
        <end position="84"/>
    </location>
</feature>
<feature type="compositionally biased region" description="Polar residues" evidence="2">
    <location>
        <begin position="66"/>
        <end position="84"/>
    </location>
</feature>
<reference evidence="4 5" key="1">
    <citation type="journal article" date="2016" name="Nat. Commun.">
        <title>Thousands of microbial genomes shed light on interconnected biogeochemical processes in an aquifer system.</title>
        <authorList>
            <person name="Anantharaman K."/>
            <person name="Brown C.T."/>
            <person name="Hug L.A."/>
            <person name="Sharon I."/>
            <person name="Castelle C.J."/>
            <person name="Probst A.J."/>
            <person name="Thomas B.C."/>
            <person name="Singh A."/>
            <person name="Wilkins M.J."/>
            <person name="Karaoz U."/>
            <person name="Brodie E.L."/>
            <person name="Williams K.H."/>
            <person name="Hubbard S.S."/>
            <person name="Banfield J.F."/>
        </authorList>
    </citation>
    <scope>NUCLEOTIDE SEQUENCE [LARGE SCALE GENOMIC DNA]</scope>
</reference>
<dbReference type="Gene3D" id="3.40.50.2300">
    <property type="match status" value="1"/>
</dbReference>
<feature type="domain" description="Response regulatory" evidence="3">
    <location>
        <begin position="130"/>
        <end position="244"/>
    </location>
</feature>